<sequence>MIYLDNHATTSCDPRVVDAMLPWLSEDFGNPSSGSHEMGRTAAAAVQQSAATIASILNVPSESVIFTSGATESNNLAIRGVCLHPRQKKRHLVSVTSEHHAVLDVCDDLQRDGFRVTRVPVIPHGHDSSGIVDLDQLAEAIDDDTALVSVMWANNEIGSIAPMKTIADICHSRGVLLHSDATQAVGRIPVDMLDTDVDLLSAAAHKFYGPKGSGLLVVGNGNRRVRLRPQIVGGGQQQGLRSGTLNTAGIVAMATALKLAVDEMESHQERIGQMRNQLFQLLCSGIDGIQLNGIPLASQHRLAGNLNLQLESIEGEAWMAATPSVAFSSGSACSSVDAKPSHVLTATGLSESEARRSVRFGIGRFNTDQQIHQAAEWLIESHAKLRRLS</sequence>
<accession>A0ABP8NRY3</accession>
<dbReference type="InterPro" id="IPR015421">
    <property type="entry name" value="PyrdxlP-dep_Trfase_major"/>
</dbReference>
<protein>
    <recommendedName>
        <fullName evidence="3">cysteine desulfurase</fullName>
        <ecNumber evidence="3">2.8.1.7</ecNumber>
    </recommendedName>
</protein>
<evidence type="ECO:0000256" key="9">
    <source>
        <dbReference type="ARBA" id="ARBA00050776"/>
    </source>
</evidence>
<feature type="domain" description="Aminotransferase class V" evidence="11">
    <location>
        <begin position="2"/>
        <end position="372"/>
    </location>
</feature>
<evidence type="ECO:0000256" key="4">
    <source>
        <dbReference type="ARBA" id="ARBA00022679"/>
    </source>
</evidence>
<dbReference type="PANTHER" id="PTHR11601">
    <property type="entry name" value="CYSTEINE DESULFURYLASE FAMILY MEMBER"/>
    <property type="match status" value="1"/>
</dbReference>
<evidence type="ECO:0000256" key="5">
    <source>
        <dbReference type="ARBA" id="ARBA00022723"/>
    </source>
</evidence>
<keyword evidence="5" id="KW-0479">Metal-binding</keyword>
<evidence type="ECO:0000259" key="11">
    <source>
        <dbReference type="Pfam" id="PF00266"/>
    </source>
</evidence>
<dbReference type="EMBL" id="BAABGA010000120">
    <property type="protein sequence ID" value="GAA4472076.1"/>
    <property type="molecule type" value="Genomic_DNA"/>
</dbReference>
<organism evidence="12 13">
    <name type="scientific">Novipirellula rosea</name>
    <dbReference type="NCBI Taxonomy" id="1031540"/>
    <lineage>
        <taxon>Bacteria</taxon>
        <taxon>Pseudomonadati</taxon>
        <taxon>Planctomycetota</taxon>
        <taxon>Planctomycetia</taxon>
        <taxon>Pirellulales</taxon>
        <taxon>Pirellulaceae</taxon>
        <taxon>Novipirellula</taxon>
    </lineage>
</organism>
<name>A0ABP8NRY3_9BACT</name>
<comment type="catalytic activity">
    <reaction evidence="9">
        <text>(sulfur carrier)-H + L-cysteine = (sulfur carrier)-SH + L-alanine</text>
        <dbReference type="Rhea" id="RHEA:43892"/>
        <dbReference type="Rhea" id="RHEA-COMP:14737"/>
        <dbReference type="Rhea" id="RHEA-COMP:14739"/>
        <dbReference type="ChEBI" id="CHEBI:29917"/>
        <dbReference type="ChEBI" id="CHEBI:35235"/>
        <dbReference type="ChEBI" id="CHEBI:57972"/>
        <dbReference type="ChEBI" id="CHEBI:64428"/>
        <dbReference type="EC" id="2.8.1.7"/>
    </reaction>
</comment>
<evidence type="ECO:0000313" key="12">
    <source>
        <dbReference type="EMBL" id="GAA4472076.1"/>
    </source>
</evidence>
<dbReference type="Gene3D" id="3.40.640.10">
    <property type="entry name" value="Type I PLP-dependent aspartate aminotransferase-like (Major domain)"/>
    <property type="match status" value="1"/>
</dbReference>
<dbReference type="InterPro" id="IPR015424">
    <property type="entry name" value="PyrdxlP-dep_Trfase"/>
</dbReference>
<dbReference type="PANTHER" id="PTHR11601:SF34">
    <property type="entry name" value="CYSTEINE DESULFURASE"/>
    <property type="match status" value="1"/>
</dbReference>
<evidence type="ECO:0000256" key="2">
    <source>
        <dbReference type="ARBA" id="ARBA00006490"/>
    </source>
</evidence>
<proteinExistence type="inferred from homology"/>
<evidence type="ECO:0000256" key="8">
    <source>
        <dbReference type="ARBA" id="ARBA00023014"/>
    </source>
</evidence>
<keyword evidence="7" id="KW-0408">Iron</keyword>
<dbReference type="PROSITE" id="PS00595">
    <property type="entry name" value="AA_TRANSFER_CLASS_5"/>
    <property type="match status" value="1"/>
</dbReference>
<evidence type="ECO:0000256" key="1">
    <source>
        <dbReference type="ARBA" id="ARBA00001933"/>
    </source>
</evidence>
<dbReference type="EC" id="2.8.1.7" evidence="3"/>
<comment type="cofactor">
    <cofactor evidence="1 10">
        <name>pyridoxal 5'-phosphate</name>
        <dbReference type="ChEBI" id="CHEBI:597326"/>
    </cofactor>
</comment>
<keyword evidence="6" id="KW-0663">Pyridoxal phosphate</keyword>
<dbReference type="Pfam" id="PF00266">
    <property type="entry name" value="Aminotran_5"/>
    <property type="match status" value="1"/>
</dbReference>
<dbReference type="PIRSF" id="PIRSF005572">
    <property type="entry name" value="NifS"/>
    <property type="match status" value="1"/>
</dbReference>
<dbReference type="Gene3D" id="1.10.260.50">
    <property type="match status" value="1"/>
</dbReference>
<comment type="similarity">
    <text evidence="2">Belongs to the class-V pyridoxal-phosphate-dependent aminotransferase family. NifS/IscS subfamily.</text>
</comment>
<dbReference type="InterPro" id="IPR000192">
    <property type="entry name" value="Aminotrans_V_dom"/>
</dbReference>
<dbReference type="InterPro" id="IPR015422">
    <property type="entry name" value="PyrdxlP-dep_Trfase_small"/>
</dbReference>
<dbReference type="RefSeq" id="WP_345328116.1">
    <property type="nucleotide sequence ID" value="NZ_BAABGA010000120.1"/>
</dbReference>
<keyword evidence="4" id="KW-0808">Transferase</keyword>
<dbReference type="Gene3D" id="3.90.1150.10">
    <property type="entry name" value="Aspartate Aminotransferase, domain 1"/>
    <property type="match status" value="1"/>
</dbReference>
<evidence type="ECO:0000256" key="10">
    <source>
        <dbReference type="RuleBase" id="RU004504"/>
    </source>
</evidence>
<keyword evidence="8" id="KW-0411">Iron-sulfur</keyword>
<dbReference type="InterPro" id="IPR016454">
    <property type="entry name" value="Cysteine_dSase"/>
</dbReference>
<evidence type="ECO:0000256" key="7">
    <source>
        <dbReference type="ARBA" id="ARBA00023004"/>
    </source>
</evidence>
<gene>
    <name evidence="12" type="ORF">GCM10023156_67800</name>
</gene>
<evidence type="ECO:0000256" key="6">
    <source>
        <dbReference type="ARBA" id="ARBA00022898"/>
    </source>
</evidence>
<evidence type="ECO:0000313" key="13">
    <source>
        <dbReference type="Proteomes" id="UP001500840"/>
    </source>
</evidence>
<dbReference type="Proteomes" id="UP001500840">
    <property type="component" value="Unassembled WGS sequence"/>
</dbReference>
<dbReference type="InterPro" id="IPR020578">
    <property type="entry name" value="Aminotrans_V_PyrdxlP_BS"/>
</dbReference>
<comment type="caution">
    <text evidence="12">The sequence shown here is derived from an EMBL/GenBank/DDBJ whole genome shotgun (WGS) entry which is preliminary data.</text>
</comment>
<reference evidence="13" key="1">
    <citation type="journal article" date="2019" name="Int. J. Syst. Evol. Microbiol.">
        <title>The Global Catalogue of Microorganisms (GCM) 10K type strain sequencing project: providing services to taxonomists for standard genome sequencing and annotation.</title>
        <authorList>
            <consortium name="The Broad Institute Genomics Platform"/>
            <consortium name="The Broad Institute Genome Sequencing Center for Infectious Disease"/>
            <person name="Wu L."/>
            <person name="Ma J."/>
        </authorList>
    </citation>
    <scope>NUCLEOTIDE SEQUENCE [LARGE SCALE GENOMIC DNA]</scope>
    <source>
        <strain evidence="13">JCM 17759</strain>
    </source>
</reference>
<dbReference type="SUPFAM" id="SSF53383">
    <property type="entry name" value="PLP-dependent transferases"/>
    <property type="match status" value="1"/>
</dbReference>
<evidence type="ECO:0000256" key="3">
    <source>
        <dbReference type="ARBA" id="ARBA00012239"/>
    </source>
</evidence>
<keyword evidence="13" id="KW-1185">Reference proteome</keyword>